<gene>
    <name evidence="1" type="ORF">METZ01_LOCUS223882</name>
</gene>
<organism evidence="1">
    <name type="scientific">marine metagenome</name>
    <dbReference type="NCBI Taxonomy" id="408172"/>
    <lineage>
        <taxon>unclassified sequences</taxon>
        <taxon>metagenomes</taxon>
        <taxon>ecological metagenomes</taxon>
    </lineage>
</organism>
<protein>
    <submittedName>
        <fullName evidence="1">Uncharacterized protein</fullName>
    </submittedName>
</protein>
<evidence type="ECO:0000313" key="1">
    <source>
        <dbReference type="EMBL" id="SVB71028.1"/>
    </source>
</evidence>
<accession>A0A382G709</accession>
<proteinExistence type="predicted"/>
<reference evidence="1" key="1">
    <citation type="submission" date="2018-05" db="EMBL/GenBank/DDBJ databases">
        <authorList>
            <person name="Lanie J.A."/>
            <person name="Ng W.-L."/>
            <person name="Kazmierczak K.M."/>
            <person name="Andrzejewski T.M."/>
            <person name="Davidsen T.M."/>
            <person name="Wayne K.J."/>
            <person name="Tettelin H."/>
            <person name="Glass J.I."/>
            <person name="Rusch D."/>
            <person name="Podicherti R."/>
            <person name="Tsui H.-C.T."/>
            <person name="Winkler M.E."/>
        </authorList>
    </citation>
    <scope>NUCLEOTIDE SEQUENCE</scope>
</reference>
<feature type="non-terminal residue" evidence="1">
    <location>
        <position position="1"/>
    </location>
</feature>
<sequence>FAVVFQLLEILLVAVSNRRIETTKK</sequence>
<dbReference type="EMBL" id="UINC01053923">
    <property type="protein sequence ID" value="SVB71028.1"/>
    <property type="molecule type" value="Genomic_DNA"/>
</dbReference>
<dbReference type="AlphaFoldDB" id="A0A382G709"/>
<name>A0A382G709_9ZZZZ</name>